<dbReference type="AlphaFoldDB" id="A0A809RX33"/>
<feature type="signal peptide" evidence="2">
    <location>
        <begin position="1"/>
        <end position="29"/>
    </location>
</feature>
<dbReference type="PROSITE" id="PS50887">
    <property type="entry name" value="GGDEF"/>
    <property type="match status" value="1"/>
</dbReference>
<dbReference type="InterPro" id="IPR052155">
    <property type="entry name" value="Biofilm_reg_signaling"/>
</dbReference>
<dbReference type="PANTHER" id="PTHR44757">
    <property type="entry name" value="DIGUANYLATE CYCLASE DGCP"/>
    <property type="match status" value="1"/>
</dbReference>
<dbReference type="InterPro" id="IPR035965">
    <property type="entry name" value="PAS-like_dom_sf"/>
</dbReference>
<dbReference type="InterPro" id="IPR029787">
    <property type="entry name" value="Nucleotide_cyclase"/>
</dbReference>
<keyword evidence="2" id="KW-0732">Signal</keyword>
<evidence type="ECO:0000256" key="2">
    <source>
        <dbReference type="SAM" id="SignalP"/>
    </source>
</evidence>
<evidence type="ECO:0000313" key="6">
    <source>
        <dbReference type="EMBL" id="BBO20766.1"/>
    </source>
</evidence>
<proteinExistence type="predicted"/>
<dbReference type="CDD" id="cd01948">
    <property type="entry name" value="EAL"/>
    <property type="match status" value="1"/>
</dbReference>
<dbReference type="Gene3D" id="3.30.450.20">
    <property type="entry name" value="PAS domain"/>
    <property type="match status" value="1"/>
</dbReference>
<evidence type="ECO:0000313" key="7">
    <source>
        <dbReference type="Proteomes" id="UP000662914"/>
    </source>
</evidence>
<dbReference type="Pfam" id="PF00990">
    <property type="entry name" value="GGDEF"/>
    <property type="match status" value="1"/>
</dbReference>
<dbReference type="SUPFAM" id="SSF55785">
    <property type="entry name" value="PYP-like sensor domain (PAS domain)"/>
    <property type="match status" value="1"/>
</dbReference>
<dbReference type="GO" id="GO:0003824">
    <property type="term" value="F:catalytic activity"/>
    <property type="evidence" value="ECO:0007669"/>
    <property type="project" value="UniProtKB-ARBA"/>
</dbReference>
<dbReference type="EMBL" id="AP021857">
    <property type="protein sequence ID" value="BBO20766.1"/>
    <property type="molecule type" value="Genomic_DNA"/>
</dbReference>
<feature type="domain" description="EAL" evidence="4">
    <location>
        <begin position="371"/>
        <end position="618"/>
    </location>
</feature>
<dbReference type="Proteomes" id="UP000662914">
    <property type="component" value="Chromosome"/>
</dbReference>
<keyword evidence="1" id="KW-1133">Transmembrane helix</keyword>
<dbReference type="InterPro" id="IPR035919">
    <property type="entry name" value="EAL_sf"/>
</dbReference>
<sequence length="618" mass="67682">MNRATHRLQILRHALAALAVLCTCGVALAIGPADDAHSFSVVWFAGLGGASAFGGWLAWNSISSSRLRDQLNLIDTAFRCVDAAVVGVDDRGQIIFANAAAARLSGMEQSVLAGLPFDKAFPLRSAADGSAILLAHLQENGGEPAPALRAVLRDSADNEHVLDISCACEDSGRRQVTFLAMEDVSVPHGISLELFWQANHDALTGLVNRRGFEEQLHKAVAVGGGPDKQHTLLFIDLDRFKLINDSGGHAAGDECLRQIATVLRTRVRTTDVLARMGGDEFAVLLHACPVEQALRIANAIRQDVSNFRFVWREKVFHVGASIGLVVLSDPAASAEEVMEQADQACYAAKEAGRDQIRVFHAKAASQQPRADMNIVETIHDAIERNGFRLFRQRIAGLDEASAKRRHFELLLRLVDREGKIVPPMVFIPSAERHNMMQAIDRWVLANALPAIRRECDATPDSLPVFDINLSAESINDSRFPQFVREQIALHRVPAEAICFEITETLAVANLTKAAELIRELKELGLRFALDDFGAGMCSFAYLKHLPVDYVKIDGAFVRDMFAEPMNLEVVSAINNIAHSLGMKTIAEFVETEGALNRLREMGVDFAQGHAVGRPFYFS</sequence>
<dbReference type="FunFam" id="3.30.70.270:FF:000001">
    <property type="entry name" value="Diguanylate cyclase domain protein"/>
    <property type="match status" value="1"/>
</dbReference>
<feature type="domain" description="PAS" evidence="3">
    <location>
        <begin position="70"/>
        <end position="114"/>
    </location>
</feature>
<name>A0A809RX33_9PROT</name>
<dbReference type="PANTHER" id="PTHR44757:SF4">
    <property type="entry name" value="DIGUANYLATE CYCLASE DGCE-RELATED"/>
    <property type="match status" value="1"/>
</dbReference>
<dbReference type="InterPro" id="IPR043128">
    <property type="entry name" value="Rev_trsase/Diguanyl_cyclase"/>
</dbReference>
<evidence type="ECO:0008006" key="8">
    <source>
        <dbReference type="Google" id="ProtNLM"/>
    </source>
</evidence>
<feature type="transmembrane region" description="Helical" evidence="1">
    <location>
        <begin position="39"/>
        <end position="59"/>
    </location>
</feature>
<dbReference type="KEGG" id="ddz:DSYM_14650"/>
<evidence type="ECO:0000259" key="3">
    <source>
        <dbReference type="PROSITE" id="PS50112"/>
    </source>
</evidence>
<dbReference type="Gene3D" id="3.30.70.270">
    <property type="match status" value="1"/>
</dbReference>
<dbReference type="PROSITE" id="PS50112">
    <property type="entry name" value="PAS"/>
    <property type="match status" value="1"/>
</dbReference>
<dbReference type="SMART" id="SM00052">
    <property type="entry name" value="EAL"/>
    <property type="match status" value="1"/>
</dbReference>
<dbReference type="SMART" id="SM00267">
    <property type="entry name" value="GGDEF"/>
    <property type="match status" value="1"/>
</dbReference>
<keyword evidence="1" id="KW-0812">Transmembrane</keyword>
<evidence type="ECO:0000259" key="5">
    <source>
        <dbReference type="PROSITE" id="PS50887"/>
    </source>
</evidence>
<evidence type="ECO:0000256" key="1">
    <source>
        <dbReference type="SAM" id="Phobius"/>
    </source>
</evidence>
<dbReference type="CDD" id="cd01949">
    <property type="entry name" value="GGDEF"/>
    <property type="match status" value="1"/>
</dbReference>
<dbReference type="SUPFAM" id="SSF141868">
    <property type="entry name" value="EAL domain-like"/>
    <property type="match status" value="1"/>
</dbReference>
<organism evidence="6 7">
    <name type="scientific">Candidatus Desulfobacillus denitrificans</name>
    <dbReference type="NCBI Taxonomy" id="2608985"/>
    <lineage>
        <taxon>Bacteria</taxon>
        <taxon>Pseudomonadati</taxon>
        <taxon>Pseudomonadota</taxon>
        <taxon>Betaproteobacteria</taxon>
        <taxon>Candidatus Desulfobacillus</taxon>
    </lineage>
</organism>
<keyword evidence="1" id="KW-0472">Membrane</keyword>
<dbReference type="PROSITE" id="PS50883">
    <property type="entry name" value="EAL"/>
    <property type="match status" value="1"/>
</dbReference>
<dbReference type="SUPFAM" id="SSF55073">
    <property type="entry name" value="Nucleotide cyclase"/>
    <property type="match status" value="1"/>
</dbReference>
<evidence type="ECO:0000259" key="4">
    <source>
        <dbReference type="PROSITE" id="PS50883"/>
    </source>
</evidence>
<dbReference type="InterPro" id="IPR000160">
    <property type="entry name" value="GGDEF_dom"/>
</dbReference>
<accession>A0A809RX33</accession>
<dbReference type="InterPro" id="IPR000014">
    <property type="entry name" value="PAS"/>
</dbReference>
<protein>
    <recommendedName>
        <fullName evidence="8">Diguanylate cyclase</fullName>
    </recommendedName>
</protein>
<feature type="domain" description="GGDEF" evidence="5">
    <location>
        <begin position="228"/>
        <end position="361"/>
    </location>
</feature>
<feature type="chain" id="PRO_5035297952" description="Diguanylate cyclase" evidence="2">
    <location>
        <begin position="30"/>
        <end position="618"/>
    </location>
</feature>
<gene>
    <name evidence="6" type="ORF">DSYM_14650</name>
</gene>
<dbReference type="Pfam" id="PF00563">
    <property type="entry name" value="EAL"/>
    <property type="match status" value="1"/>
</dbReference>
<reference evidence="6" key="1">
    <citation type="journal article" name="DNA Res.">
        <title>The physiological potential of anammox bacteria as revealed by their core genome structure.</title>
        <authorList>
            <person name="Okubo T."/>
            <person name="Toyoda A."/>
            <person name="Fukuhara K."/>
            <person name="Uchiyama I."/>
            <person name="Harigaya Y."/>
            <person name="Kuroiwa M."/>
            <person name="Suzuki T."/>
            <person name="Murakami Y."/>
            <person name="Suwa Y."/>
            <person name="Takami H."/>
        </authorList>
    </citation>
    <scope>NUCLEOTIDE SEQUENCE</scope>
    <source>
        <strain evidence="6">317325-3</strain>
    </source>
</reference>
<dbReference type="Gene3D" id="3.20.20.450">
    <property type="entry name" value="EAL domain"/>
    <property type="match status" value="1"/>
</dbReference>
<dbReference type="InterPro" id="IPR001633">
    <property type="entry name" value="EAL_dom"/>
</dbReference>
<dbReference type="NCBIfam" id="TIGR00254">
    <property type="entry name" value="GGDEF"/>
    <property type="match status" value="1"/>
</dbReference>